<dbReference type="RefSeq" id="WP_129186573.1">
    <property type="nucleotide sequence ID" value="NZ_CP035493.1"/>
</dbReference>
<reference evidence="2 3" key="1">
    <citation type="submission" date="2019-01" db="EMBL/GenBank/DDBJ databases">
        <title>Genome sequencing of strain FW10M-9.</title>
        <authorList>
            <person name="Heo J."/>
            <person name="Kim S.-J."/>
            <person name="Kim J.-S."/>
            <person name="Hong S.-B."/>
            <person name="Kwon S.-W."/>
        </authorList>
    </citation>
    <scope>NUCLEOTIDE SEQUENCE [LARGE SCALE GENOMIC DNA]</scope>
    <source>
        <strain evidence="2 3">FW10M-9</strain>
    </source>
</reference>
<evidence type="ECO:0000313" key="3">
    <source>
        <dbReference type="Proteomes" id="UP000292118"/>
    </source>
</evidence>
<feature type="chain" id="PRO_5038709663" description="DNA modification methylase" evidence="1">
    <location>
        <begin position="22"/>
        <end position="155"/>
    </location>
</feature>
<accession>A0A4P6F356</accession>
<dbReference type="AlphaFoldDB" id="A0A4P6F356"/>
<proteinExistence type="predicted"/>
<organism evidence="2 3">
    <name type="scientific">Xylanimonas protaetiae</name>
    <dbReference type="NCBI Taxonomy" id="2509457"/>
    <lineage>
        <taxon>Bacteria</taxon>
        <taxon>Bacillati</taxon>
        <taxon>Actinomycetota</taxon>
        <taxon>Actinomycetes</taxon>
        <taxon>Micrococcales</taxon>
        <taxon>Promicromonosporaceae</taxon>
        <taxon>Xylanimonas</taxon>
    </lineage>
</organism>
<feature type="signal peptide" evidence="1">
    <location>
        <begin position="1"/>
        <end position="21"/>
    </location>
</feature>
<dbReference type="Proteomes" id="UP000292118">
    <property type="component" value="Chromosome"/>
</dbReference>
<dbReference type="KEGG" id="xya:ET471_03230"/>
<sequence>MHRTPRHARTIALLAAAGVLALTACSPTTTINPYAPSDGVRVDLSNDLRGVNLLVVAAEQGGEGVVHGAFANHTDETVTFTLTVDGAAPVEVDVDPSSTVTVGTEDGEQVVLDAVAEAPGSFVDATLEAGGESRQFQLPVLDGTLDEYKDSVPAN</sequence>
<name>A0A4P6F356_9MICO</name>
<dbReference type="EMBL" id="CP035493">
    <property type="protein sequence ID" value="QAY69173.1"/>
    <property type="molecule type" value="Genomic_DNA"/>
</dbReference>
<evidence type="ECO:0008006" key="4">
    <source>
        <dbReference type="Google" id="ProtNLM"/>
    </source>
</evidence>
<evidence type="ECO:0000256" key="1">
    <source>
        <dbReference type="SAM" id="SignalP"/>
    </source>
</evidence>
<keyword evidence="1" id="KW-0732">Signal</keyword>
<protein>
    <recommendedName>
        <fullName evidence="4">DNA modification methylase</fullName>
    </recommendedName>
</protein>
<evidence type="ECO:0000313" key="2">
    <source>
        <dbReference type="EMBL" id="QAY69173.1"/>
    </source>
</evidence>
<dbReference type="OrthoDB" id="3267550at2"/>
<dbReference type="PROSITE" id="PS51257">
    <property type="entry name" value="PROKAR_LIPOPROTEIN"/>
    <property type="match status" value="1"/>
</dbReference>
<gene>
    <name evidence="2" type="ORF">ET471_03230</name>
</gene>
<keyword evidence="3" id="KW-1185">Reference proteome</keyword>